<accession>A0AAD4MW46</accession>
<dbReference type="Proteomes" id="UP001201812">
    <property type="component" value="Unassembled WGS sequence"/>
</dbReference>
<evidence type="ECO:0000313" key="2">
    <source>
        <dbReference type="Proteomes" id="UP001201812"/>
    </source>
</evidence>
<sequence>MLSGAEPDSSFQLILRRAKCRRNHQSHKCRWKLAAVLKLRRMLRRSLQLMLSGAEQIPANHGRDQEKRQCFPISDPGPFVVPVGPAAP</sequence>
<gene>
    <name evidence="1" type="ORF">DdX_12542</name>
</gene>
<dbReference type="AlphaFoldDB" id="A0AAD4MW46"/>
<keyword evidence="2" id="KW-1185">Reference proteome</keyword>
<proteinExistence type="predicted"/>
<evidence type="ECO:0000313" key="1">
    <source>
        <dbReference type="EMBL" id="KAI1707166.1"/>
    </source>
</evidence>
<protein>
    <submittedName>
        <fullName evidence="1">Uncharacterized protein</fullName>
    </submittedName>
</protein>
<organism evidence="1 2">
    <name type="scientific">Ditylenchus destructor</name>
    <dbReference type="NCBI Taxonomy" id="166010"/>
    <lineage>
        <taxon>Eukaryota</taxon>
        <taxon>Metazoa</taxon>
        <taxon>Ecdysozoa</taxon>
        <taxon>Nematoda</taxon>
        <taxon>Chromadorea</taxon>
        <taxon>Rhabditida</taxon>
        <taxon>Tylenchina</taxon>
        <taxon>Tylenchomorpha</taxon>
        <taxon>Sphaerularioidea</taxon>
        <taxon>Anguinidae</taxon>
        <taxon>Anguininae</taxon>
        <taxon>Ditylenchus</taxon>
    </lineage>
</organism>
<dbReference type="EMBL" id="JAKKPZ010000042">
    <property type="protein sequence ID" value="KAI1707166.1"/>
    <property type="molecule type" value="Genomic_DNA"/>
</dbReference>
<reference evidence="1" key="1">
    <citation type="submission" date="2022-01" db="EMBL/GenBank/DDBJ databases">
        <title>Genome Sequence Resource for Two Populations of Ditylenchus destructor, the Migratory Endoparasitic Phytonematode.</title>
        <authorList>
            <person name="Zhang H."/>
            <person name="Lin R."/>
            <person name="Xie B."/>
        </authorList>
    </citation>
    <scope>NUCLEOTIDE SEQUENCE</scope>
    <source>
        <strain evidence="1">BazhouSP</strain>
    </source>
</reference>
<comment type="caution">
    <text evidence="1">The sequence shown here is derived from an EMBL/GenBank/DDBJ whole genome shotgun (WGS) entry which is preliminary data.</text>
</comment>
<name>A0AAD4MW46_9BILA</name>